<keyword evidence="4" id="KW-1185">Reference proteome</keyword>
<evidence type="ECO:0000313" key="4">
    <source>
        <dbReference type="Proteomes" id="UP000001449"/>
    </source>
</evidence>
<feature type="compositionally biased region" description="Polar residues" evidence="2">
    <location>
        <begin position="60"/>
        <end position="75"/>
    </location>
</feature>
<evidence type="ECO:0000256" key="2">
    <source>
        <dbReference type="SAM" id="MobiDB-lite"/>
    </source>
</evidence>
<dbReference type="eggNOG" id="ENOG502T59D">
    <property type="taxonomic scope" value="Eukaryota"/>
</dbReference>
<dbReference type="PaxDb" id="35128-Thaps22862"/>
<dbReference type="Proteomes" id="UP000001449">
    <property type="component" value="Chromosome 5"/>
</dbReference>
<feature type="coiled-coil region" evidence="1">
    <location>
        <begin position="333"/>
        <end position="360"/>
    </location>
</feature>
<feature type="region of interest" description="Disordered" evidence="2">
    <location>
        <begin position="1"/>
        <end position="97"/>
    </location>
</feature>
<feature type="compositionally biased region" description="Low complexity" evidence="2">
    <location>
        <begin position="42"/>
        <end position="59"/>
    </location>
</feature>
<evidence type="ECO:0000256" key="1">
    <source>
        <dbReference type="SAM" id="Coils"/>
    </source>
</evidence>
<dbReference type="KEGG" id="tps:THAPSDRAFT_22862"/>
<organism evidence="3 4">
    <name type="scientific">Thalassiosira pseudonana</name>
    <name type="common">Marine diatom</name>
    <name type="synonym">Cyclotella nana</name>
    <dbReference type="NCBI Taxonomy" id="35128"/>
    <lineage>
        <taxon>Eukaryota</taxon>
        <taxon>Sar</taxon>
        <taxon>Stramenopiles</taxon>
        <taxon>Ochrophyta</taxon>
        <taxon>Bacillariophyta</taxon>
        <taxon>Coscinodiscophyceae</taxon>
        <taxon>Thalassiosirophycidae</taxon>
        <taxon>Thalassiosirales</taxon>
        <taxon>Thalassiosiraceae</taxon>
        <taxon>Thalassiosira</taxon>
    </lineage>
</organism>
<reference evidence="3 4" key="2">
    <citation type="journal article" date="2008" name="Nature">
        <title>The Phaeodactylum genome reveals the evolutionary history of diatom genomes.</title>
        <authorList>
            <person name="Bowler C."/>
            <person name="Allen A.E."/>
            <person name="Badger J.H."/>
            <person name="Grimwood J."/>
            <person name="Jabbari K."/>
            <person name="Kuo A."/>
            <person name="Maheswari U."/>
            <person name="Martens C."/>
            <person name="Maumus F."/>
            <person name="Otillar R.P."/>
            <person name="Rayko E."/>
            <person name="Salamov A."/>
            <person name="Vandepoele K."/>
            <person name="Beszteri B."/>
            <person name="Gruber A."/>
            <person name="Heijde M."/>
            <person name="Katinka M."/>
            <person name="Mock T."/>
            <person name="Valentin K."/>
            <person name="Verret F."/>
            <person name="Berges J.A."/>
            <person name="Brownlee C."/>
            <person name="Cadoret J.P."/>
            <person name="Chiovitti A."/>
            <person name="Choi C.J."/>
            <person name="Coesel S."/>
            <person name="De Martino A."/>
            <person name="Detter J.C."/>
            <person name="Durkin C."/>
            <person name="Falciatore A."/>
            <person name="Fournet J."/>
            <person name="Haruta M."/>
            <person name="Huysman M.J."/>
            <person name="Jenkins B.D."/>
            <person name="Jiroutova K."/>
            <person name="Jorgensen R.E."/>
            <person name="Joubert Y."/>
            <person name="Kaplan A."/>
            <person name="Kroger N."/>
            <person name="Kroth P.G."/>
            <person name="La Roche J."/>
            <person name="Lindquist E."/>
            <person name="Lommer M."/>
            <person name="Martin-Jezequel V."/>
            <person name="Lopez P.J."/>
            <person name="Lucas S."/>
            <person name="Mangogna M."/>
            <person name="McGinnis K."/>
            <person name="Medlin L.K."/>
            <person name="Montsant A."/>
            <person name="Oudot-Le Secq M.P."/>
            <person name="Napoli C."/>
            <person name="Obornik M."/>
            <person name="Parker M.S."/>
            <person name="Petit J.L."/>
            <person name="Porcel B.M."/>
            <person name="Poulsen N."/>
            <person name="Robison M."/>
            <person name="Rychlewski L."/>
            <person name="Rynearson T.A."/>
            <person name="Schmutz J."/>
            <person name="Shapiro H."/>
            <person name="Siaut M."/>
            <person name="Stanley M."/>
            <person name="Sussman M.R."/>
            <person name="Taylor A.R."/>
            <person name="Vardi A."/>
            <person name="von Dassow P."/>
            <person name="Vyverman W."/>
            <person name="Willis A."/>
            <person name="Wyrwicz L.S."/>
            <person name="Rokhsar D.S."/>
            <person name="Weissenbach J."/>
            <person name="Armbrust E.V."/>
            <person name="Green B.R."/>
            <person name="Van de Peer Y."/>
            <person name="Grigoriev I.V."/>
        </authorList>
    </citation>
    <scope>NUCLEOTIDE SEQUENCE [LARGE SCALE GENOMIC DNA]</scope>
    <source>
        <strain evidence="3 4">CCMP1335</strain>
    </source>
</reference>
<protein>
    <submittedName>
        <fullName evidence="3">Uncharacterized protein</fullName>
    </submittedName>
</protein>
<reference evidence="3 4" key="1">
    <citation type="journal article" date="2004" name="Science">
        <title>The genome of the diatom Thalassiosira pseudonana: ecology, evolution, and metabolism.</title>
        <authorList>
            <person name="Armbrust E.V."/>
            <person name="Berges J.A."/>
            <person name="Bowler C."/>
            <person name="Green B.R."/>
            <person name="Martinez D."/>
            <person name="Putnam N.H."/>
            <person name="Zhou S."/>
            <person name="Allen A.E."/>
            <person name="Apt K.E."/>
            <person name="Bechner M."/>
            <person name="Brzezinski M.A."/>
            <person name="Chaal B.K."/>
            <person name="Chiovitti A."/>
            <person name="Davis A.K."/>
            <person name="Demarest M.S."/>
            <person name="Detter J.C."/>
            <person name="Glavina T."/>
            <person name="Goodstein D."/>
            <person name="Hadi M.Z."/>
            <person name="Hellsten U."/>
            <person name="Hildebrand M."/>
            <person name="Jenkins B.D."/>
            <person name="Jurka J."/>
            <person name="Kapitonov V.V."/>
            <person name="Kroger N."/>
            <person name="Lau W.W."/>
            <person name="Lane T.W."/>
            <person name="Larimer F.W."/>
            <person name="Lippmeier J.C."/>
            <person name="Lucas S."/>
            <person name="Medina M."/>
            <person name="Montsant A."/>
            <person name="Obornik M."/>
            <person name="Parker M.S."/>
            <person name="Palenik B."/>
            <person name="Pazour G.J."/>
            <person name="Richardson P.M."/>
            <person name="Rynearson T.A."/>
            <person name="Saito M.A."/>
            <person name="Schwartz D.C."/>
            <person name="Thamatrakoln K."/>
            <person name="Valentin K."/>
            <person name="Vardi A."/>
            <person name="Wilkerson F.P."/>
            <person name="Rokhsar D.S."/>
        </authorList>
    </citation>
    <scope>NUCLEOTIDE SEQUENCE [LARGE SCALE GENOMIC DNA]</scope>
    <source>
        <strain evidence="3 4">CCMP1335</strain>
    </source>
</reference>
<feature type="compositionally biased region" description="Polar residues" evidence="2">
    <location>
        <begin position="1"/>
        <end position="15"/>
    </location>
</feature>
<dbReference type="AlphaFoldDB" id="B8C3L0"/>
<evidence type="ECO:0000313" key="3">
    <source>
        <dbReference type="EMBL" id="EED92138.1"/>
    </source>
</evidence>
<sequence>MKKETSSPGAMNYTPSYVKPRISEIEQRMLSRSTPTRKPKASTNSSVNDNNGSSSSSSSHLLTNTPSPRSSSSLHNALLNYTPPPPPSSTSTELVSTSRFQFQGSSTNIKQFEADALKRQAEHSSRISDLEGRLASFHARLALESAERGREHSAVMEECVNEPLEGVMKRSLERVEDVFVRRFMDPSRADEIMMQQQQQQLEGNTRQTEEGNAVDSEEKNDSSEPTTPNLVAIERQTSLLESQMNHHTHITLYTSQRHNFHNIEDQFRSTLQPALSLETTKADKREGGMVRRFEASSGEYTRLVAELEAARRGELGYVEKEIDDWKCSDESRAESYLNEIEALKKLVREERDERKREDEKVVERILKTREMLQEDILALLGNDSGNP</sequence>
<dbReference type="InParanoid" id="B8C3L0"/>
<feature type="region of interest" description="Disordered" evidence="2">
    <location>
        <begin position="194"/>
        <end position="229"/>
    </location>
</feature>
<keyword evidence="1" id="KW-0175">Coiled coil</keyword>
<gene>
    <name evidence="3" type="ORF">THAPSDRAFT_22862</name>
</gene>
<name>B8C3L0_THAPS</name>
<dbReference type="OMA" id="ADEIMMQ"/>
<proteinExistence type="predicted"/>
<accession>B8C3L0</accession>
<dbReference type="EMBL" id="CM000642">
    <property type="protein sequence ID" value="EED92138.1"/>
    <property type="molecule type" value="Genomic_DNA"/>
</dbReference>
<dbReference type="RefSeq" id="XP_002290386.1">
    <property type="nucleotide sequence ID" value="XM_002290350.1"/>
</dbReference>
<dbReference type="GeneID" id="7445225"/>
<dbReference type="HOGENOM" id="CLU_714766_0_0_1"/>